<gene>
    <name evidence="1" type="ORF">SPELUC_LOCUS6728</name>
</gene>
<accession>A0ACA9MJP5</accession>
<evidence type="ECO:0000313" key="1">
    <source>
        <dbReference type="EMBL" id="CAG8590544.1"/>
    </source>
</evidence>
<sequence length="163" mass="19798">MSRKKEDIEKEFKRLREVKEKLKNDDIMTFMGLFKLTFRDIEEIIERKITEEEEYFFVENFNGGPQYPQDIIPYNRRIMEMFIARFPMNRERILAKLNSNPHSLASHKVKPTRLDEPKCFDIESEEDTWLDSEPEEQIKWFSVKSCLFFIGKTENGFTQYRFM</sequence>
<evidence type="ECO:0000313" key="2">
    <source>
        <dbReference type="Proteomes" id="UP000789366"/>
    </source>
</evidence>
<keyword evidence="2" id="KW-1185">Reference proteome</keyword>
<name>A0ACA9MJP5_9GLOM</name>
<protein>
    <submittedName>
        <fullName evidence="1">13224_t:CDS:1</fullName>
    </submittedName>
</protein>
<proteinExistence type="predicted"/>
<dbReference type="Proteomes" id="UP000789366">
    <property type="component" value="Unassembled WGS sequence"/>
</dbReference>
<comment type="caution">
    <text evidence="1">The sequence shown here is derived from an EMBL/GenBank/DDBJ whole genome shotgun (WGS) entry which is preliminary data.</text>
</comment>
<organism evidence="1 2">
    <name type="scientific">Cetraspora pellucida</name>
    <dbReference type="NCBI Taxonomy" id="1433469"/>
    <lineage>
        <taxon>Eukaryota</taxon>
        <taxon>Fungi</taxon>
        <taxon>Fungi incertae sedis</taxon>
        <taxon>Mucoromycota</taxon>
        <taxon>Glomeromycotina</taxon>
        <taxon>Glomeromycetes</taxon>
        <taxon>Diversisporales</taxon>
        <taxon>Gigasporaceae</taxon>
        <taxon>Cetraspora</taxon>
    </lineage>
</organism>
<dbReference type="EMBL" id="CAJVPW010008160">
    <property type="protein sequence ID" value="CAG8590544.1"/>
    <property type="molecule type" value="Genomic_DNA"/>
</dbReference>
<reference evidence="1" key="1">
    <citation type="submission" date="2021-06" db="EMBL/GenBank/DDBJ databases">
        <authorList>
            <person name="Kallberg Y."/>
            <person name="Tangrot J."/>
            <person name="Rosling A."/>
        </authorList>
    </citation>
    <scope>NUCLEOTIDE SEQUENCE</scope>
    <source>
        <strain evidence="1">28 12/20/2015</strain>
    </source>
</reference>